<evidence type="ECO:0000313" key="3">
    <source>
        <dbReference type="Proteomes" id="UP000823046"/>
    </source>
</evidence>
<protein>
    <recommendedName>
        <fullName evidence="1">D-glutamate cyclase-like C-terminal domain-containing protein</fullName>
    </recommendedName>
</protein>
<comment type="caution">
    <text evidence="2">The sequence shown here is derived from an EMBL/GenBank/DDBJ whole genome shotgun (WGS) entry which is preliminary data.</text>
</comment>
<sequence>MEEICDPLAKLFLELTVNFEELIQKMSDTSQYYPNIGALVQDESIRRSLFESSKAIVGSFKITSLETTEDLDHSYDSPAFCIVTGFQCNTDCPVAMETDGIAGTLALSKSLIGLSGMDVLILTDDRCCKILEQIVEDVFPTLRHKIYVIGFPPTISWTSSQDAKLKRILSCVKHIISIERPGQAKDGCYYTMNGKNISCCTANFDSLFLWAFDKSNIKTTAIGDRGNELGMGKLASRVGNAIPNGHTIGCVTKADFTIVAGISDWGAYALAASIIWYYFVIEKNSWFLAKDGFSNAYTTIKEEKDVAASLQKHGVCDAMSLEANQHVDGYPLAHNLWIHAEMRRLAEQMIKTIESIRAI</sequence>
<reference evidence="2 3" key="1">
    <citation type="journal article" date="2020" name="bioRxiv">
        <title>Metabolic contributions of an alphaproteobacterial endosymbiont in the apicomplexan Cardiosporidium cionae.</title>
        <authorList>
            <person name="Hunter E.S."/>
            <person name="Paight C.J."/>
            <person name="Lane C.E."/>
        </authorList>
    </citation>
    <scope>NUCLEOTIDE SEQUENCE [LARGE SCALE GENOMIC DNA]</scope>
    <source>
        <strain evidence="2">ESH_2018</strain>
    </source>
</reference>
<dbReference type="Proteomes" id="UP000823046">
    <property type="component" value="Unassembled WGS sequence"/>
</dbReference>
<dbReference type="PANTHER" id="PTHR32022">
    <property type="entry name" value="D-GLUTAMATE CYCLASE, MITOCHONDRIAL"/>
    <property type="match status" value="1"/>
</dbReference>
<dbReference type="Gene3D" id="3.90.1640.20">
    <property type="entry name" value="TON_0340"/>
    <property type="match status" value="1"/>
</dbReference>
<gene>
    <name evidence="2" type="ORF">IE077_002741</name>
</gene>
<accession>A0ABQ7JB25</accession>
<dbReference type="PANTHER" id="PTHR32022:SF10">
    <property type="entry name" value="D-GLUTAMATE CYCLASE, MITOCHONDRIAL"/>
    <property type="match status" value="1"/>
</dbReference>
<organism evidence="2 3">
    <name type="scientific">Cardiosporidium cionae</name>
    <dbReference type="NCBI Taxonomy" id="476202"/>
    <lineage>
        <taxon>Eukaryota</taxon>
        <taxon>Sar</taxon>
        <taxon>Alveolata</taxon>
        <taxon>Apicomplexa</taxon>
        <taxon>Aconoidasida</taxon>
        <taxon>Nephromycida</taxon>
        <taxon>Cardiosporidium</taxon>
    </lineage>
</organism>
<evidence type="ECO:0000313" key="2">
    <source>
        <dbReference type="EMBL" id="KAF8820855.1"/>
    </source>
</evidence>
<keyword evidence="3" id="KW-1185">Reference proteome</keyword>
<dbReference type="EMBL" id="JADAQX010000284">
    <property type="protein sequence ID" value="KAF8820855.1"/>
    <property type="molecule type" value="Genomic_DNA"/>
</dbReference>
<name>A0ABQ7JB25_9APIC</name>
<dbReference type="InterPro" id="IPR025504">
    <property type="entry name" value="GLUCM_C"/>
</dbReference>
<proteinExistence type="predicted"/>
<dbReference type="Pfam" id="PF14336">
    <property type="entry name" value="GLUCM-like_C"/>
    <property type="match status" value="1"/>
</dbReference>
<feature type="domain" description="D-glutamate cyclase-like C-terminal" evidence="1">
    <location>
        <begin position="73"/>
        <end position="336"/>
    </location>
</feature>
<evidence type="ECO:0000259" key="1">
    <source>
        <dbReference type="Pfam" id="PF14336"/>
    </source>
</evidence>